<dbReference type="InterPro" id="IPR016181">
    <property type="entry name" value="Acyl_CoA_acyltransferase"/>
</dbReference>
<dbReference type="InterPro" id="IPR000182">
    <property type="entry name" value="GNAT_dom"/>
</dbReference>
<dbReference type="InterPro" id="IPR050832">
    <property type="entry name" value="Bact_Acetyltransf"/>
</dbReference>
<dbReference type="PROSITE" id="PS51186">
    <property type="entry name" value="GNAT"/>
    <property type="match status" value="1"/>
</dbReference>
<keyword evidence="1" id="KW-0808">Transferase</keyword>
<dbReference type="EMBL" id="JBCITK010000001">
    <property type="protein sequence ID" value="MEN0642457.1"/>
    <property type="molecule type" value="Genomic_DNA"/>
</dbReference>
<evidence type="ECO:0000313" key="5">
    <source>
        <dbReference type="Proteomes" id="UP001418796"/>
    </source>
</evidence>
<keyword evidence="2" id="KW-0012">Acyltransferase</keyword>
<name>A0ABU9VEZ2_9BACI</name>
<evidence type="ECO:0000313" key="4">
    <source>
        <dbReference type="EMBL" id="MEN0642457.1"/>
    </source>
</evidence>
<dbReference type="SUPFAM" id="SSF55729">
    <property type="entry name" value="Acyl-CoA N-acyltransferases (Nat)"/>
    <property type="match status" value="1"/>
</dbReference>
<gene>
    <name evidence="4" type="ORF">MKY91_04670</name>
</gene>
<evidence type="ECO:0000256" key="1">
    <source>
        <dbReference type="ARBA" id="ARBA00022679"/>
    </source>
</evidence>
<dbReference type="Pfam" id="PF00583">
    <property type="entry name" value="Acetyltransf_1"/>
    <property type="match status" value="1"/>
</dbReference>
<dbReference type="CDD" id="cd04301">
    <property type="entry name" value="NAT_SF"/>
    <property type="match status" value="1"/>
</dbReference>
<protein>
    <submittedName>
        <fullName evidence="4">GNAT family N-acetyltransferase</fullName>
    </submittedName>
</protein>
<proteinExistence type="predicted"/>
<sequence>MSIRKAVIEDAPAMARVHVDCWRTTYKGLLPDEMLEKLSYDERTKLWENNIQNERGFIYVAEKDDGQIIGIASGEKREKSKDANVGDLTTVYLFKEEQGKGIGARLTNQILEDLYTLGCTTIYVEVLANNQSRIFYEKMGATLHQEEQVTLRGENVDMLIYEWKKEA</sequence>
<dbReference type="PANTHER" id="PTHR43877">
    <property type="entry name" value="AMINOALKYLPHOSPHONATE N-ACETYLTRANSFERASE-RELATED-RELATED"/>
    <property type="match status" value="1"/>
</dbReference>
<reference evidence="4 5" key="1">
    <citation type="submission" date="2024-03" db="EMBL/GenBank/DDBJ databases">
        <title>Bacilli Hybrid Assemblies.</title>
        <authorList>
            <person name="Kovac J."/>
        </authorList>
    </citation>
    <scope>NUCLEOTIDE SEQUENCE [LARGE SCALE GENOMIC DNA]</scope>
    <source>
        <strain evidence="4 5">FSL R7-0666</strain>
    </source>
</reference>
<comment type="caution">
    <text evidence="4">The sequence shown here is derived from an EMBL/GenBank/DDBJ whole genome shotgun (WGS) entry which is preliminary data.</text>
</comment>
<accession>A0ABU9VEZ2</accession>
<evidence type="ECO:0000259" key="3">
    <source>
        <dbReference type="PROSITE" id="PS51186"/>
    </source>
</evidence>
<feature type="domain" description="N-acetyltransferase" evidence="3">
    <location>
        <begin position="1"/>
        <end position="166"/>
    </location>
</feature>
<dbReference type="Proteomes" id="UP001418796">
    <property type="component" value="Unassembled WGS sequence"/>
</dbReference>
<dbReference type="Gene3D" id="3.40.630.30">
    <property type="match status" value="1"/>
</dbReference>
<keyword evidence="5" id="KW-1185">Reference proteome</keyword>
<evidence type="ECO:0000256" key="2">
    <source>
        <dbReference type="ARBA" id="ARBA00023315"/>
    </source>
</evidence>
<dbReference type="RefSeq" id="WP_343129580.1">
    <property type="nucleotide sequence ID" value="NZ_JBCITK010000001.1"/>
</dbReference>
<organism evidence="4 5">
    <name type="scientific">Alkalicoccobacillus gibsonii</name>
    <dbReference type="NCBI Taxonomy" id="79881"/>
    <lineage>
        <taxon>Bacteria</taxon>
        <taxon>Bacillati</taxon>
        <taxon>Bacillota</taxon>
        <taxon>Bacilli</taxon>
        <taxon>Bacillales</taxon>
        <taxon>Bacillaceae</taxon>
        <taxon>Alkalicoccobacillus</taxon>
    </lineage>
</organism>